<dbReference type="InterPro" id="IPR041577">
    <property type="entry name" value="RT_RNaseH_2"/>
</dbReference>
<dbReference type="InterPro" id="IPR050951">
    <property type="entry name" value="Retrovirus_Pol_polyprotein"/>
</dbReference>
<name>A0A1B6GCE6_9HEMI</name>
<evidence type="ECO:0000256" key="2">
    <source>
        <dbReference type="ARBA" id="ARBA00022679"/>
    </source>
</evidence>
<keyword evidence="6" id="KW-0378">Hydrolase</keyword>
<dbReference type="SUPFAM" id="SSF50630">
    <property type="entry name" value="Acid proteases"/>
    <property type="match status" value="1"/>
</dbReference>
<dbReference type="InterPro" id="IPR001969">
    <property type="entry name" value="Aspartic_peptidase_AS"/>
</dbReference>
<dbReference type="CDD" id="cd00303">
    <property type="entry name" value="retropepsin_like"/>
    <property type="match status" value="1"/>
</dbReference>
<dbReference type="Pfam" id="PF00665">
    <property type="entry name" value="rve"/>
    <property type="match status" value="1"/>
</dbReference>
<keyword evidence="8" id="KW-0694">RNA-binding</keyword>
<dbReference type="GO" id="GO:0042575">
    <property type="term" value="C:DNA polymerase complex"/>
    <property type="evidence" value="ECO:0007669"/>
    <property type="project" value="UniProtKB-ARBA"/>
</dbReference>
<evidence type="ECO:0000256" key="5">
    <source>
        <dbReference type="ARBA" id="ARBA00022759"/>
    </source>
</evidence>
<keyword evidence="2" id="KW-0808">Transferase</keyword>
<dbReference type="InterPro" id="IPR043128">
    <property type="entry name" value="Rev_trsase/Diguanyl_cyclase"/>
</dbReference>
<dbReference type="GO" id="GO:0004519">
    <property type="term" value="F:endonuclease activity"/>
    <property type="evidence" value="ECO:0007669"/>
    <property type="project" value="UniProtKB-KW"/>
</dbReference>
<evidence type="ECO:0000259" key="13">
    <source>
        <dbReference type="PROSITE" id="PS50994"/>
    </source>
</evidence>
<dbReference type="PROSITE" id="PS50994">
    <property type="entry name" value="INTEGRASE"/>
    <property type="match status" value="1"/>
</dbReference>
<dbReference type="InterPro" id="IPR001584">
    <property type="entry name" value="Integrase_cat-core"/>
</dbReference>
<dbReference type="AlphaFoldDB" id="A0A1B6GCE6"/>
<evidence type="ECO:0000256" key="6">
    <source>
        <dbReference type="ARBA" id="ARBA00022801"/>
    </source>
</evidence>
<proteinExistence type="predicted"/>
<dbReference type="Pfam" id="PF17919">
    <property type="entry name" value="RT_RNaseH_2"/>
    <property type="match status" value="1"/>
</dbReference>
<evidence type="ECO:0000256" key="10">
    <source>
        <dbReference type="ARBA" id="ARBA00022918"/>
    </source>
</evidence>
<dbReference type="InterPro" id="IPR043502">
    <property type="entry name" value="DNA/RNA_pol_sf"/>
</dbReference>
<keyword evidence="9" id="KW-0229">DNA integration</keyword>
<dbReference type="GO" id="GO:0006508">
    <property type="term" value="P:proteolysis"/>
    <property type="evidence" value="ECO:0007669"/>
    <property type="project" value="InterPro"/>
</dbReference>
<dbReference type="InterPro" id="IPR000477">
    <property type="entry name" value="RT_dom"/>
</dbReference>
<dbReference type="PANTHER" id="PTHR37984">
    <property type="entry name" value="PROTEIN CBG26694"/>
    <property type="match status" value="1"/>
</dbReference>
<keyword evidence="7" id="KW-0460">Magnesium</keyword>
<evidence type="ECO:0000313" key="14">
    <source>
        <dbReference type="EMBL" id="JAS59973.1"/>
    </source>
</evidence>
<feature type="non-terminal residue" evidence="14">
    <location>
        <position position="1"/>
    </location>
</feature>
<dbReference type="GO" id="GO:0004190">
    <property type="term" value="F:aspartic-type endopeptidase activity"/>
    <property type="evidence" value="ECO:0007669"/>
    <property type="project" value="InterPro"/>
</dbReference>
<dbReference type="Pfam" id="PF17921">
    <property type="entry name" value="Integrase_H2C2"/>
    <property type="match status" value="1"/>
</dbReference>
<dbReference type="InterPro" id="IPR012337">
    <property type="entry name" value="RNaseH-like_sf"/>
</dbReference>
<dbReference type="Gene3D" id="3.10.10.10">
    <property type="entry name" value="HIV Type 1 Reverse Transcriptase, subunit A, domain 1"/>
    <property type="match status" value="1"/>
</dbReference>
<dbReference type="Gene3D" id="2.40.70.10">
    <property type="entry name" value="Acid Proteases"/>
    <property type="match status" value="1"/>
</dbReference>
<dbReference type="PROSITE" id="PS50878">
    <property type="entry name" value="RT_POL"/>
    <property type="match status" value="1"/>
</dbReference>
<dbReference type="Gene3D" id="1.10.340.70">
    <property type="match status" value="1"/>
</dbReference>
<gene>
    <name evidence="14" type="ORF">g.43235</name>
</gene>
<dbReference type="EMBL" id="GECZ01009796">
    <property type="protein sequence ID" value="JAS59973.1"/>
    <property type="molecule type" value="Transcribed_RNA"/>
</dbReference>
<dbReference type="Pfam" id="PF00077">
    <property type="entry name" value="RVP"/>
    <property type="match status" value="1"/>
</dbReference>
<dbReference type="InterPro" id="IPR021109">
    <property type="entry name" value="Peptidase_aspartic_dom_sf"/>
</dbReference>
<reference evidence="14" key="1">
    <citation type="submission" date="2015-11" db="EMBL/GenBank/DDBJ databases">
        <title>De novo transcriptome assembly of four potential Pierce s Disease insect vectors from Arizona vineyards.</title>
        <authorList>
            <person name="Tassone E.E."/>
        </authorList>
    </citation>
    <scope>NUCLEOTIDE SEQUENCE</scope>
</reference>
<dbReference type="Gene3D" id="3.30.70.270">
    <property type="match status" value="2"/>
</dbReference>
<dbReference type="InterPro" id="IPR041588">
    <property type="entry name" value="Integrase_H2C2"/>
</dbReference>
<keyword evidence="5" id="KW-0255">Endonuclease</keyword>
<dbReference type="FunFam" id="3.30.70.270:FF:000020">
    <property type="entry name" value="Transposon Tf2-6 polyprotein-like Protein"/>
    <property type="match status" value="1"/>
</dbReference>
<keyword evidence="3" id="KW-0548">Nucleotidyltransferase</keyword>
<dbReference type="Gene3D" id="3.30.420.10">
    <property type="entry name" value="Ribonuclease H-like superfamily/Ribonuclease H"/>
    <property type="match status" value="1"/>
</dbReference>
<organism evidence="14">
    <name type="scientific">Cuerna arida</name>
    <dbReference type="NCBI Taxonomy" id="1464854"/>
    <lineage>
        <taxon>Eukaryota</taxon>
        <taxon>Metazoa</taxon>
        <taxon>Ecdysozoa</taxon>
        <taxon>Arthropoda</taxon>
        <taxon>Hexapoda</taxon>
        <taxon>Insecta</taxon>
        <taxon>Pterygota</taxon>
        <taxon>Neoptera</taxon>
        <taxon>Paraneoptera</taxon>
        <taxon>Hemiptera</taxon>
        <taxon>Auchenorrhyncha</taxon>
        <taxon>Membracoidea</taxon>
        <taxon>Cicadellidae</taxon>
        <taxon>Cicadellinae</taxon>
        <taxon>Proconiini</taxon>
        <taxon>Cuerna</taxon>
    </lineage>
</organism>
<dbReference type="Gene3D" id="3.10.20.370">
    <property type="match status" value="1"/>
</dbReference>
<evidence type="ECO:0000256" key="1">
    <source>
        <dbReference type="ARBA" id="ARBA00012493"/>
    </source>
</evidence>
<dbReference type="SUPFAM" id="SSF56672">
    <property type="entry name" value="DNA/RNA polymerases"/>
    <property type="match status" value="1"/>
</dbReference>
<dbReference type="PANTHER" id="PTHR37984:SF5">
    <property type="entry name" value="PROTEIN NYNRIN-LIKE"/>
    <property type="match status" value="1"/>
</dbReference>
<evidence type="ECO:0000256" key="9">
    <source>
        <dbReference type="ARBA" id="ARBA00022908"/>
    </source>
</evidence>
<evidence type="ECO:0000256" key="8">
    <source>
        <dbReference type="ARBA" id="ARBA00022884"/>
    </source>
</evidence>
<keyword evidence="11" id="KW-0511">Multifunctional enzyme</keyword>
<keyword evidence="4" id="KW-0540">Nuclease</keyword>
<feature type="domain" description="Reverse transcriptase" evidence="12">
    <location>
        <begin position="330"/>
        <end position="509"/>
    </location>
</feature>
<evidence type="ECO:0000256" key="3">
    <source>
        <dbReference type="ARBA" id="ARBA00022695"/>
    </source>
</evidence>
<dbReference type="Pfam" id="PF00078">
    <property type="entry name" value="RVT_1"/>
    <property type="match status" value="1"/>
</dbReference>
<keyword evidence="10" id="KW-0695">RNA-directed DNA polymerase</keyword>
<dbReference type="GO" id="GO:0003723">
    <property type="term" value="F:RNA binding"/>
    <property type="evidence" value="ECO:0007669"/>
    <property type="project" value="UniProtKB-KW"/>
</dbReference>
<dbReference type="SUPFAM" id="SSF53098">
    <property type="entry name" value="Ribonuclease H-like"/>
    <property type="match status" value="1"/>
</dbReference>
<accession>A0A1B6GCE6</accession>
<sequence>PSFCKYSFPHLDTAVPIKQTGNPRPKLINNNLSNNEITPNLSNIFCDREFLLTEDYEPTNNIEPKEHIKCPEIEIKLNNITTTALIDTGANVSCVSEQWLIENKNKLGKYEELPLTGIHIKTAVGDKSRRVSKILMLNVDFNGITTNVQLLLVPNLVHNVILGTDLIGMWKMTIDFDKCKIMININENKIELKFEGCERDGILCHLINNEDFESYEMSTDDYEFDNDINSNNEVLNCTTDDSPTRDTPSFIDLPTIEETLEDNQQLNNEQKRQLATLLFRYKDTFSDTPGLCEKYQHNLEVKNPESFKCQSYPVPLAHQEAVQQELNRMEQLGIIERSNSTFINPIIPVIKKTGEIRLCLDARKINQLITPDFECNRSVNELLAKACNSKWLSSIDLTASYWQVPLNENSKQYTAFQFRGKTYHYKVTPFGISTSQAALVRALDKVFNDDVENFTLIYVDDICVISSNFTDHLSHIEYILRKLTEAGMTVKFSKSTFCKSSISFLGYTLTESGLCMDQSKIKPILDFPSPTNRKQLKSFLGCINYYNKFIDRYSETIQPLLRLTSKKNKFVWTPEDEITFNRIKNLFLNTNILHHPDLNKMFYLQTDASDFAIGGHLFQIQDDGRKAAIVFISRALQPAEQRFTTTEKELLAIVYCLQKTRYLILGARVKILTDNHAITFLRTCKLLNNRLTRWILAIQEYNFDIEHCKGTDNTTADALSRIIHPHTSSTHQPSQELIVSYIRTISDPHLRNDLAHLPELQSEDPQLRIPYAALQLDRNAPLHQQIATKYKLDKNILYKRHRHTWLIAVPEAIINRLIWECHNFYLHCGAKKCLSILQECFIFKDMGRRIRKTLAICDSCQRCKINHHPNHGLAKGISCHQKNDHLAVDIIGPLPTSTGNVKFILITLDIFTKFVKLYPMRSANTRTIINKLFGHHFITHGMPKKIQSDNGSQFKSKAWIRKLEENHIIPIFSPVYYPCYNMAERPIKEIKRCLRTYCSHQHRNWARYIPVINSFLNEVHHETTGFTPNELQLGLKDVRFWENYVTNPFKSDVPLERKLFLAGQRIREKQRKRAGKINRHRHHTTFNLNDHVLVKTHPLSNAVIGETAKLFEVYEGPYKISKILGASTYNVSSLDGKYQYGPYHTSAIKYYLTPPQED</sequence>
<dbReference type="InterPro" id="IPR018061">
    <property type="entry name" value="Retropepsins"/>
</dbReference>
<dbReference type="GO" id="GO:0003964">
    <property type="term" value="F:RNA-directed DNA polymerase activity"/>
    <property type="evidence" value="ECO:0007669"/>
    <property type="project" value="UniProtKB-KW"/>
</dbReference>
<dbReference type="EC" id="2.7.7.49" evidence="1"/>
<evidence type="ECO:0000256" key="7">
    <source>
        <dbReference type="ARBA" id="ARBA00022842"/>
    </source>
</evidence>
<evidence type="ECO:0000259" key="12">
    <source>
        <dbReference type="PROSITE" id="PS50878"/>
    </source>
</evidence>
<dbReference type="GO" id="GO:0015074">
    <property type="term" value="P:DNA integration"/>
    <property type="evidence" value="ECO:0007669"/>
    <property type="project" value="UniProtKB-KW"/>
</dbReference>
<dbReference type="InterPro" id="IPR036397">
    <property type="entry name" value="RNaseH_sf"/>
</dbReference>
<evidence type="ECO:0000256" key="11">
    <source>
        <dbReference type="ARBA" id="ARBA00023268"/>
    </source>
</evidence>
<feature type="domain" description="Integrase catalytic" evidence="13">
    <location>
        <begin position="865"/>
        <end position="1036"/>
    </location>
</feature>
<dbReference type="PROSITE" id="PS00141">
    <property type="entry name" value="ASP_PROTEASE"/>
    <property type="match status" value="1"/>
</dbReference>
<evidence type="ECO:0000256" key="4">
    <source>
        <dbReference type="ARBA" id="ARBA00022722"/>
    </source>
</evidence>
<dbReference type="CDD" id="cd09274">
    <property type="entry name" value="RNase_HI_RT_Ty3"/>
    <property type="match status" value="1"/>
</dbReference>
<dbReference type="CDD" id="cd01647">
    <property type="entry name" value="RT_LTR"/>
    <property type="match status" value="1"/>
</dbReference>
<protein>
    <recommendedName>
        <fullName evidence="1">RNA-directed DNA polymerase</fullName>
        <ecNumber evidence="1">2.7.7.49</ecNumber>
    </recommendedName>
</protein>